<evidence type="ECO:0000256" key="4">
    <source>
        <dbReference type="SAM" id="MobiDB-lite"/>
    </source>
</evidence>
<dbReference type="Gene3D" id="1.10.555.10">
    <property type="entry name" value="Rho GTPase activation protein"/>
    <property type="match status" value="1"/>
</dbReference>
<dbReference type="InterPro" id="IPR000198">
    <property type="entry name" value="RhoGAP_dom"/>
</dbReference>
<dbReference type="Pfam" id="PF03114">
    <property type="entry name" value="BAR"/>
    <property type="match status" value="1"/>
</dbReference>
<evidence type="ECO:0000256" key="3">
    <source>
        <dbReference type="SAM" id="Coils"/>
    </source>
</evidence>
<evidence type="ECO:0000259" key="6">
    <source>
        <dbReference type="PROSITE" id="PS51021"/>
    </source>
</evidence>
<dbReference type="GeneID" id="100199596"/>
<evidence type="ECO:0000256" key="1">
    <source>
        <dbReference type="ARBA" id="ARBA00022468"/>
    </source>
</evidence>
<dbReference type="InterPro" id="IPR004148">
    <property type="entry name" value="BAR_dom"/>
</dbReference>
<keyword evidence="3" id="KW-0175">Coiled coil</keyword>
<evidence type="ECO:0000313" key="7">
    <source>
        <dbReference type="Proteomes" id="UP001652625"/>
    </source>
</evidence>
<dbReference type="SMART" id="SM00324">
    <property type="entry name" value="RhoGAP"/>
    <property type="match status" value="1"/>
</dbReference>
<evidence type="ECO:0000313" key="8">
    <source>
        <dbReference type="RefSeq" id="XP_065659160.1"/>
    </source>
</evidence>
<dbReference type="SUPFAM" id="SSF48350">
    <property type="entry name" value="GTPase activation domain, GAP"/>
    <property type="match status" value="1"/>
</dbReference>
<proteinExistence type="predicted"/>
<feature type="region of interest" description="Disordered" evidence="4">
    <location>
        <begin position="466"/>
        <end position="491"/>
    </location>
</feature>
<feature type="compositionally biased region" description="Basic and acidic residues" evidence="4">
    <location>
        <begin position="609"/>
        <end position="624"/>
    </location>
</feature>
<dbReference type="SMART" id="SM00721">
    <property type="entry name" value="BAR"/>
    <property type="match status" value="1"/>
</dbReference>
<feature type="region of interest" description="Disordered" evidence="4">
    <location>
        <begin position="545"/>
        <end position="624"/>
    </location>
</feature>
<evidence type="ECO:0000259" key="5">
    <source>
        <dbReference type="PROSITE" id="PS50238"/>
    </source>
</evidence>
<dbReference type="InterPro" id="IPR008936">
    <property type="entry name" value="Rho_GTPase_activation_prot"/>
</dbReference>
<dbReference type="SUPFAM" id="SSF103657">
    <property type="entry name" value="BAR/IMD domain-like"/>
    <property type="match status" value="1"/>
</dbReference>
<gene>
    <name evidence="8" type="primary">LOC100199596</name>
</gene>
<name>A0ABM4CBW2_HYDVU</name>
<dbReference type="PANTHER" id="PTHR14130">
    <property type="entry name" value="3BP-1 RELATED RHOGAP"/>
    <property type="match status" value="1"/>
</dbReference>
<sequence length="624" mass="69382">MKKQFYRVRQLADQRVGRAEKTDLLTEDLQHVEKAIDKIKHACSNTNKKLITCMQGIGDPDKKKKKLNQLQLGLTMLESAEVLGEGTLLSSVLSAAGEAQSALAGELASCETEIDNQVLAPLQKMLEVDGPNIVSTKKKLAKACLDMDASKTRWLNAIKLTHSAKTNVNEALAKAELLKDELEEATLLFQSLQDSLATDMFTFVAGEQSYAQTIVQLLESQMRYHEASLKILQQCVPKVKQQLESSICRPVFGCPLETHLKVTEREIAVVIEECVLFLLESGMDVEGLFRLAGSVSKVKKLKATFDAGVGGLEDFPFEVHVVTAVLKLYLRELPEPLLGFKLYDEWINATNIRDHDQKLNALWVVLQQLPEANKNNLRYLICFLSKLAENSEVNKMKSSNIAIVVGPNLLWNNLEGGITIQHTPNISQITELLIDNCSWFFPEGCNFVRQQIPDDKLEALNNRYNSDNDVSVASSNETKKHRKTSAPECQNQAAMQGYYNPLASQFDIDLEKIDLESNNDEKSTPAVIPHLNKSQSLCIVSNEDKGHRRLPSNGAAPRRPAPPVPTAPKKVPSEGPPKHKPPDIPVSPTMRNPLLKSDNLSKPTLSALADRRNLEDKMETLPID</sequence>
<dbReference type="Pfam" id="PF00620">
    <property type="entry name" value="RhoGAP"/>
    <property type="match status" value="1"/>
</dbReference>
<feature type="compositionally biased region" description="Low complexity" evidence="4">
    <location>
        <begin position="466"/>
        <end position="476"/>
    </location>
</feature>
<keyword evidence="7" id="KW-1185">Reference proteome</keyword>
<organism evidence="7 8">
    <name type="scientific">Hydra vulgaris</name>
    <name type="common">Hydra</name>
    <name type="synonym">Hydra attenuata</name>
    <dbReference type="NCBI Taxonomy" id="6087"/>
    <lineage>
        <taxon>Eukaryota</taxon>
        <taxon>Metazoa</taxon>
        <taxon>Cnidaria</taxon>
        <taxon>Hydrozoa</taxon>
        <taxon>Hydroidolina</taxon>
        <taxon>Anthoathecata</taxon>
        <taxon>Aplanulata</taxon>
        <taxon>Hydridae</taxon>
        <taxon>Hydra</taxon>
    </lineage>
</organism>
<dbReference type="PANTHER" id="PTHR14130:SF14">
    <property type="entry name" value="RHO GTPASE-ACTIVATING PROTEIN 92B"/>
    <property type="match status" value="1"/>
</dbReference>
<feature type="coiled-coil region" evidence="3">
    <location>
        <begin position="165"/>
        <end position="195"/>
    </location>
</feature>
<dbReference type="PROSITE" id="PS50238">
    <property type="entry name" value="RHOGAP"/>
    <property type="match status" value="1"/>
</dbReference>
<reference evidence="8" key="1">
    <citation type="submission" date="2025-08" db="UniProtKB">
        <authorList>
            <consortium name="RefSeq"/>
        </authorList>
    </citation>
    <scope>IDENTIFICATION</scope>
</reference>
<dbReference type="PROSITE" id="PS51021">
    <property type="entry name" value="BAR"/>
    <property type="match status" value="1"/>
</dbReference>
<feature type="domain" description="Rho-GAP" evidence="5">
    <location>
        <begin position="254"/>
        <end position="441"/>
    </location>
</feature>
<accession>A0ABM4CBW2</accession>
<keyword evidence="1" id="KW-0343">GTPase activation</keyword>
<dbReference type="RefSeq" id="XP_065659160.1">
    <property type="nucleotide sequence ID" value="XM_065803088.1"/>
</dbReference>
<dbReference type="Proteomes" id="UP001652625">
    <property type="component" value="Chromosome 08"/>
</dbReference>
<dbReference type="InterPro" id="IPR027267">
    <property type="entry name" value="AH/BAR_dom_sf"/>
</dbReference>
<protein>
    <submittedName>
        <fullName evidence="8">Rho GTPase-activating protein 44 isoform X4</fullName>
    </submittedName>
</protein>
<keyword evidence="2" id="KW-0597">Phosphoprotein</keyword>
<evidence type="ECO:0000256" key="2">
    <source>
        <dbReference type="ARBA" id="ARBA00022553"/>
    </source>
</evidence>
<dbReference type="InterPro" id="IPR047165">
    <property type="entry name" value="RHG17/44/SH3BP1-like"/>
</dbReference>
<dbReference type="Gene3D" id="1.20.1270.60">
    <property type="entry name" value="Arfaptin homology (AH) domain/BAR domain"/>
    <property type="match status" value="1"/>
</dbReference>
<feature type="domain" description="BAR" evidence="6">
    <location>
        <begin position="14"/>
        <end position="248"/>
    </location>
</feature>